<feature type="DNA-binding region" description="H-T-H motif" evidence="2">
    <location>
        <begin position="30"/>
        <end position="49"/>
    </location>
</feature>
<evidence type="ECO:0000313" key="5">
    <source>
        <dbReference type="Proteomes" id="UP001501057"/>
    </source>
</evidence>
<evidence type="ECO:0000313" key="4">
    <source>
        <dbReference type="EMBL" id="GAA1738250.1"/>
    </source>
</evidence>
<dbReference type="EMBL" id="BAAAME010000004">
    <property type="protein sequence ID" value="GAA1738250.1"/>
    <property type="molecule type" value="Genomic_DNA"/>
</dbReference>
<reference evidence="4 5" key="1">
    <citation type="journal article" date="2019" name="Int. J. Syst. Evol. Microbiol.">
        <title>The Global Catalogue of Microorganisms (GCM) 10K type strain sequencing project: providing services to taxonomists for standard genome sequencing and annotation.</title>
        <authorList>
            <consortium name="The Broad Institute Genomics Platform"/>
            <consortium name="The Broad Institute Genome Sequencing Center for Infectious Disease"/>
            <person name="Wu L."/>
            <person name="Ma J."/>
        </authorList>
    </citation>
    <scope>NUCLEOTIDE SEQUENCE [LARGE SCALE GENOMIC DNA]</scope>
    <source>
        <strain evidence="4 5">JCM 13518</strain>
    </source>
</reference>
<comment type="caution">
    <text evidence="4">The sequence shown here is derived from an EMBL/GenBank/DDBJ whole genome shotgun (WGS) entry which is preliminary data.</text>
</comment>
<dbReference type="PRINTS" id="PR00455">
    <property type="entry name" value="HTHTETR"/>
</dbReference>
<dbReference type="PANTHER" id="PTHR30055:SF200">
    <property type="entry name" value="HTH-TYPE TRANSCRIPTIONAL REPRESSOR BDCR"/>
    <property type="match status" value="1"/>
</dbReference>
<evidence type="ECO:0000256" key="2">
    <source>
        <dbReference type="PROSITE-ProRule" id="PRU00335"/>
    </source>
</evidence>
<sequence length="196" mass="21384">MLSTMTTTARDRLLDAAVAAFAEHGFGGTTTRDIAARAQMSPAAVYVHHATKEELLFAISQRGHQEALDVLARSYAKVDAPVERVAGMVRDFSEWHARNSRIGRVVQYEFGALSSDHRAVIADLRRQMEQHMRDALVAGVDEGVLEVTDVRGTARAVLSLSVDLVRWFEPGGAHTAAELGRLHADLAVRMLRPSAG</sequence>
<organism evidence="4 5">
    <name type="scientific">Aeromicrobium alkaliterrae</name>
    <dbReference type="NCBI Taxonomy" id="302168"/>
    <lineage>
        <taxon>Bacteria</taxon>
        <taxon>Bacillati</taxon>
        <taxon>Actinomycetota</taxon>
        <taxon>Actinomycetes</taxon>
        <taxon>Propionibacteriales</taxon>
        <taxon>Nocardioidaceae</taxon>
        <taxon>Aeromicrobium</taxon>
    </lineage>
</organism>
<dbReference type="PANTHER" id="PTHR30055">
    <property type="entry name" value="HTH-TYPE TRANSCRIPTIONAL REGULATOR RUTR"/>
    <property type="match status" value="1"/>
</dbReference>
<accession>A0ABN2JT78</accession>
<dbReference type="InterPro" id="IPR009057">
    <property type="entry name" value="Homeodomain-like_sf"/>
</dbReference>
<evidence type="ECO:0000259" key="3">
    <source>
        <dbReference type="PROSITE" id="PS50977"/>
    </source>
</evidence>
<dbReference type="Gene3D" id="1.10.357.10">
    <property type="entry name" value="Tetracycline Repressor, domain 2"/>
    <property type="match status" value="1"/>
</dbReference>
<dbReference type="SUPFAM" id="SSF48498">
    <property type="entry name" value="Tetracyclin repressor-like, C-terminal domain"/>
    <property type="match status" value="1"/>
</dbReference>
<keyword evidence="1 2" id="KW-0238">DNA-binding</keyword>
<dbReference type="SUPFAM" id="SSF46689">
    <property type="entry name" value="Homeodomain-like"/>
    <property type="match status" value="1"/>
</dbReference>
<dbReference type="InterPro" id="IPR036271">
    <property type="entry name" value="Tet_transcr_reg_TetR-rel_C_sf"/>
</dbReference>
<dbReference type="PROSITE" id="PS50977">
    <property type="entry name" value="HTH_TETR_2"/>
    <property type="match status" value="1"/>
</dbReference>
<name>A0ABN2JT78_9ACTN</name>
<dbReference type="Proteomes" id="UP001501057">
    <property type="component" value="Unassembled WGS sequence"/>
</dbReference>
<dbReference type="Pfam" id="PF17932">
    <property type="entry name" value="TetR_C_24"/>
    <property type="match status" value="1"/>
</dbReference>
<keyword evidence="5" id="KW-1185">Reference proteome</keyword>
<protein>
    <submittedName>
        <fullName evidence="4">TetR/AcrR family transcriptional regulator</fullName>
    </submittedName>
</protein>
<dbReference type="InterPro" id="IPR001647">
    <property type="entry name" value="HTH_TetR"/>
</dbReference>
<evidence type="ECO:0000256" key="1">
    <source>
        <dbReference type="ARBA" id="ARBA00023125"/>
    </source>
</evidence>
<dbReference type="InterPro" id="IPR050109">
    <property type="entry name" value="HTH-type_TetR-like_transc_reg"/>
</dbReference>
<dbReference type="InterPro" id="IPR041490">
    <property type="entry name" value="KstR2_TetR_C"/>
</dbReference>
<dbReference type="Pfam" id="PF00440">
    <property type="entry name" value="TetR_N"/>
    <property type="match status" value="1"/>
</dbReference>
<feature type="domain" description="HTH tetR-type" evidence="3">
    <location>
        <begin position="7"/>
        <end position="67"/>
    </location>
</feature>
<gene>
    <name evidence="4" type="ORF">GCM10009710_18210</name>
</gene>
<proteinExistence type="predicted"/>